<comment type="catalytic activity">
    <reaction evidence="5">
        <text>(7R,8S)-7,8-diammoniononanoate + CO2 + ATP = (4R,5S)-dethiobiotin + ADP + phosphate + 3 H(+)</text>
        <dbReference type="Rhea" id="RHEA:15805"/>
        <dbReference type="ChEBI" id="CHEBI:15378"/>
        <dbReference type="ChEBI" id="CHEBI:16526"/>
        <dbReference type="ChEBI" id="CHEBI:30616"/>
        <dbReference type="ChEBI" id="CHEBI:43474"/>
        <dbReference type="ChEBI" id="CHEBI:149469"/>
        <dbReference type="ChEBI" id="CHEBI:149473"/>
        <dbReference type="ChEBI" id="CHEBI:456216"/>
        <dbReference type="EC" id="6.3.3.3"/>
    </reaction>
</comment>
<comment type="similarity">
    <text evidence="5">Belongs to the dethiobiotin synthetase family.</text>
</comment>
<comment type="function">
    <text evidence="5">Catalyzes a mechanistically unusual reaction, the ATP-dependent insertion of CO2 between the N7 and N8 nitrogen atoms of 7,8-diaminopelargonic acid (DAPA, also called 7,8-diammoniononanoate) to form a ureido ring.</text>
</comment>
<keyword evidence="5" id="KW-0963">Cytoplasm</keyword>
<dbReference type="GO" id="GO:0030170">
    <property type="term" value="F:pyridoxal phosphate binding"/>
    <property type="evidence" value="ECO:0007669"/>
    <property type="project" value="InterPro"/>
</dbReference>
<dbReference type="GO" id="GO:0009102">
    <property type="term" value="P:biotin biosynthetic process"/>
    <property type="evidence" value="ECO:0007669"/>
    <property type="project" value="UniProtKB-UniRule"/>
</dbReference>
<dbReference type="EMBL" id="CP017834">
    <property type="protein sequence ID" value="APJ04664.1"/>
    <property type="molecule type" value="Genomic_DNA"/>
</dbReference>
<evidence type="ECO:0000256" key="1">
    <source>
        <dbReference type="ARBA" id="ARBA00001933"/>
    </source>
</evidence>
<dbReference type="Gene3D" id="3.40.640.10">
    <property type="entry name" value="Type I PLP-dependent aspartate aminotransferase-like (Major domain)"/>
    <property type="match status" value="1"/>
</dbReference>
<dbReference type="PANTHER" id="PTHR42684">
    <property type="entry name" value="ADENOSYLMETHIONINE-8-AMINO-7-OXONONANOATE AMINOTRANSFERASE"/>
    <property type="match status" value="1"/>
</dbReference>
<feature type="binding site" evidence="5">
    <location>
        <position position="20"/>
    </location>
    <ligand>
        <name>Mg(2+)</name>
        <dbReference type="ChEBI" id="CHEBI:18420"/>
    </ligand>
</feature>
<dbReference type="InterPro" id="IPR027417">
    <property type="entry name" value="P-loop_NTPase"/>
</dbReference>
<evidence type="ECO:0000256" key="4">
    <source>
        <dbReference type="ARBA" id="ARBA00022756"/>
    </source>
</evidence>
<dbReference type="GO" id="GO:0004141">
    <property type="term" value="F:dethiobiotin synthase activity"/>
    <property type="evidence" value="ECO:0007669"/>
    <property type="project" value="UniProtKB-UniRule"/>
</dbReference>
<evidence type="ECO:0000313" key="7">
    <source>
        <dbReference type="Proteomes" id="UP000184731"/>
    </source>
</evidence>
<dbReference type="InterPro" id="IPR015421">
    <property type="entry name" value="PyrdxlP-dep_Trfase_major"/>
</dbReference>
<dbReference type="SUPFAM" id="SSF52540">
    <property type="entry name" value="P-loop containing nucleoside triphosphate hydrolases"/>
    <property type="match status" value="1"/>
</dbReference>
<dbReference type="GO" id="GO:0004015">
    <property type="term" value="F:adenosylmethionine-8-amino-7-oxononanoate transaminase activity"/>
    <property type="evidence" value="ECO:0007669"/>
    <property type="project" value="TreeGrafter"/>
</dbReference>
<keyword evidence="4 5" id="KW-0093">Biotin biosynthesis</keyword>
<evidence type="ECO:0000256" key="2">
    <source>
        <dbReference type="ARBA" id="ARBA00022576"/>
    </source>
</evidence>
<feature type="binding site" evidence="5">
    <location>
        <begin position="122"/>
        <end position="125"/>
    </location>
    <ligand>
        <name>ATP</name>
        <dbReference type="ChEBI" id="CHEBI:30616"/>
    </ligand>
</feature>
<comment type="subcellular location">
    <subcellularLocation>
        <location evidence="5">Cytoplasm</location>
    </subcellularLocation>
</comment>
<dbReference type="Proteomes" id="UP000184731">
    <property type="component" value="Chromosome"/>
</dbReference>
<keyword evidence="5" id="KW-0460">Magnesium</keyword>
<dbReference type="KEGG" id="saqi:AXG55_12420"/>
<gene>
    <name evidence="5" type="primary">bioD</name>
    <name evidence="6" type="ORF">AXG55_12420</name>
</gene>
<keyword evidence="3" id="KW-0808">Transferase</keyword>
<dbReference type="GO" id="GO:0000287">
    <property type="term" value="F:magnesium ion binding"/>
    <property type="evidence" value="ECO:0007669"/>
    <property type="project" value="UniProtKB-UniRule"/>
</dbReference>
<feature type="binding site" evidence="5">
    <location>
        <position position="45"/>
    </location>
    <ligand>
        <name>substrate</name>
    </ligand>
</feature>
<evidence type="ECO:0000313" key="6">
    <source>
        <dbReference type="EMBL" id="APJ04664.1"/>
    </source>
</evidence>
<dbReference type="PROSITE" id="PS00600">
    <property type="entry name" value="AA_TRANSFER_CLASS_3"/>
    <property type="match status" value="1"/>
</dbReference>
<name>A0A1L4D395_9BACT</name>
<keyword evidence="5" id="KW-0436">Ligase</keyword>
<protein>
    <recommendedName>
        <fullName evidence="5">ATP-dependent dethiobiotin synthetase BioD</fullName>
        <ecNumber evidence="5">6.3.3.3</ecNumber>
    </recommendedName>
    <alternativeName>
        <fullName evidence="5">DTB synthetase</fullName>
        <shortName evidence="5">DTBS</shortName>
    </alternativeName>
    <alternativeName>
        <fullName evidence="5">Dethiobiotin synthase</fullName>
    </alternativeName>
</protein>
<keyword evidence="5" id="KW-0547">Nucleotide-binding</keyword>
<evidence type="ECO:0000256" key="3">
    <source>
        <dbReference type="ARBA" id="ARBA00022679"/>
    </source>
</evidence>
<dbReference type="SUPFAM" id="SSF53383">
    <property type="entry name" value="PLP-dependent transferases"/>
    <property type="match status" value="1"/>
</dbReference>
<comment type="cofactor">
    <cofactor evidence="5">
        <name>Mg(2+)</name>
        <dbReference type="ChEBI" id="CHEBI:18420"/>
    </cofactor>
</comment>
<sequence>MLTKFPSYYVMSSNTEIGKTVFSTGISIAAVREELRLLYLKPVQTGFPLDTDSSFVKNYNPSDFIITKTIFSMSKPVSPHRAMPVDFNIDGNMDSYHFLDKKMITIIEEEIHLSKSQFVLIEGSGGAASPSLQGQLQCDVFRKFRLPVIFVADAKLGGISTSISTISLLEAKGFEVVCILLFEGKDENYIFLQKYYKNKFPVFLFKNIVDVQNLNFDSLMKRPLDFWYQENEEKFSEVFHHLMSYHVSKIEMINEQIELAKKNIWWPFTQHGNQGEAQFIDSAFEDDIYFVDIKNHQSKNILTERHYDATASWWTQGIGHASPRLTQAAAAAAGRYGHVMFPGNIHEPVVKLTEKLLNTVGKGWAHRVFFSDNGSTAVEVALKMAFRKAIGIKDNDNINSQKNIFILGLKDSYHGDTHAAMDATSENTFKKHEHWYNPRGYWLDYPAIYFKNKKYYVAMPDSFLDESLSDFFTIEVNSVYELFSEKRLETNLANIYINNIENHMKFIENAPFLIGALIIEPVIQGAGGMKFVDPLYQKILIRECKKRKIPIIFDEVFTGFWRLGKASASQLLDEKPDISCFAKLLTGGLLPLSVTLSGEEFFQAFNGDSLSSALLHGHSYSAHPVGCAVALEAIDETRVSKNFLKETNSLEINWNTEIINEISTLSNIANVICLGTLFAFELNDVDADYNSKRGYKIISEIKRLSIDVRPLGNVIYILSGFNTSSYILKSILEKILSILKKEQ</sequence>
<dbReference type="InterPro" id="IPR004472">
    <property type="entry name" value="DTB_synth_BioD"/>
</dbReference>
<dbReference type="RefSeq" id="WP_148698418.1">
    <property type="nucleotide sequence ID" value="NZ_CP017834.1"/>
</dbReference>
<dbReference type="PANTHER" id="PTHR42684:SF3">
    <property type="entry name" value="ADENOSYLMETHIONINE-8-AMINO-7-OXONONANOATE AMINOTRANSFERASE"/>
    <property type="match status" value="1"/>
</dbReference>
<comment type="pathway">
    <text evidence="5">Cofactor biosynthesis; biotin biosynthesis; biotin from 7,8-diaminononanoate: step 1/2.</text>
</comment>
<dbReference type="STRING" id="1915309.AXG55_12420"/>
<dbReference type="GO" id="GO:0005524">
    <property type="term" value="F:ATP binding"/>
    <property type="evidence" value="ECO:0007669"/>
    <property type="project" value="UniProtKB-UniRule"/>
</dbReference>
<dbReference type="InterPro" id="IPR015424">
    <property type="entry name" value="PyrdxlP-dep_Trfase"/>
</dbReference>
<feature type="binding site" evidence="5">
    <location>
        <position position="52"/>
    </location>
    <ligand>
        <name>Mg(2+)</name>
        <dbReference type="ChEBI" id="CHEBI:18420"/>
    </ligand>
</feature>
<keyword evidence="7" id="KW-1185">Reference proteome</keyword>
<dbReference type="Pfam" id="PF00202">
    <property type="entry name" value="Aminotran_3"/>
    <property type="match status" value="1"/>
</dbReference>
<dbReference type="HAMAP" id="MF_00336">
    <property type="entry name" value="BioD"/>
    <property type="match status" value="1"/>
</dbReference>
<keyword evidence="5" id="KW-0479">Metal-binding</keyword>
<comment type="subunit">
    <text evidence="5">Homodimer.</text>
</comment>
<feature type="active site" evidence="5">
    <location>
        <position position="41"/>
    </location>
</feature>
<reference evidence="6 7" key="1">
    <citation type="submission" date="2016-10" db="EMBL/GenBank/DDBJ databases">
        <title>Silvanigrella aquatica sp. nov., isolated from a freshwater lake located in the Black Forest, Germany, description of Silvanigrellaceae fam. nov., Silvanigrellales ord. nov., reclassification of the order Bdellovibrionales in the class Oligoflexia, reclassification of the families Bacteriovoracaceae and Halobacteriovoraceae in the new order Bacteriovoracales ord. nov., and reclassification of the family Pseudobacteriovoracaceae in the order Oligoflexiales.</title>
        <authorList>
            <person name="Hahn M.W."/>
            <person name="Schmidt J."/>
            <person name="Koll U."/>
            <person name="Rohde M."/>
            <person name="Verbag S."/>
            <person name="Pitt A."/>
            <person name="Nakai R."/>
            <person name="Naganuma T."/>
            <person name="Lang E."/>
        </authorList>
    </citation>
    <scope>NUCLEOTIDE SEQUENCE [LARGE SCALE GENOMIC DNA]</scope>
    <source>
        <strain evidence="6 7">MWH-Nonnen-W8red</strain>
    </source>
</reference>
<dbReference type="EC" id="6.3.3.3" evidence="5"/>
<dbReference type="OrthoDB" id="5288905at2"/>
<dbReference type="UniPathway" id="UPA00078">
    <property type="reaction ID" value="UER00161"/>
</dbReference>
<dbReference type="InterPro" id="IPR005814">
    <property type="entry name" value="Aminotrans_3"/>
</dbReference>
<organism evidence="6 7">
    <name type="scientific">Silvanigrella aquatica</name>
    <dbReference type="NCBI Taxonomy" id="1915309"/>
    <lineage>
        <taxon>Bacteria</taxon>
        <taxon>Pseudomonadati</taxon>
        <taxon>Bdellovibrionota</taxon>
        <taxon>Oligoflexia</taxon>
        <taxon>Silvanigrellales</taxon>
        <taxon>Silvanigrellaceae</taxon>
        <taxon>Silvanigrella</taxon>
    </lineage>
</organism>
<keyword evidence="5" id="KW-0067">ATP-binding</keyword>
<feature type="binding site" evidence="5">
    <location>
        <begin position="16"/>
        <end position="21"/>
    </location>
    <ligand>
        <name>ATP</name>
        <dbReference type="ChEBI" id="CHEBI:30616"/>
    </ligand>
</feature>
<feature type="binding site" evidence="5">
    <location>
        <position position="52"/>
    </location>
    <ligand>
        <name>ATP</name>
        <dbReference type="ChEBI" id="CHEBI:30616"/>
    </ligand>
</feature>
<dbReference type="GO" id="GO:0005737">
    <property type="term" value="C:cytoplasm"/>
    <property type="evidence" value="ECO:0007669"/>
    <property type="project" value="UniProtKB-SubCell"/>
</dbReference>
<dbReference type="InterPro" id="IPR049704">
    <property type="entry name" value="Aminotrans_3_PPA_site"/>
</dbReference>
<proteinExistence type="inferred from homology"/>
<feature type="binding site" evidence="5">
    <location>
        <position position="122"/>
    </location>
    <ligand>
        <name>Mg(2+)</name>
        <dbReference type="ChEBI" id="CHEBI:18420"/>
    </ligand>
</feature>
<dbReference type="AlphaFoldDB" id="A0A1L4D395"/>
<keyword evidence="2" id="KW-0032">Aminotransferase</keyword>
<comment type="caution">
    <text evidence="5">Lacks conserved residue(s) required for the propagation of feature annotation.</text>
</comment>
<dbReference type="CDD" id="cd03109">
    <property type="entry name" value="DTBS"/>
    <property type="match status" value="1"/>
</dbReference>
<comment type="cofactor">
    <cofactor evidence="1">
        <name>pyridoxal 5'-phosphate</name>
        <dbReference type="ChEBI" id="CHEBI:597326"/>
    </cofactor>
</comment>
<dbReference type="Gene3D" id="3.40.50.300">
    <property type="entry name" value="P-loop containing nucleotide triphosphate hydrolases"/>
    <property type="match status" value="1"/>
</dbReference>
<dbReference type="Pfam" id="PF13500">
    <property type="entry name" value="AAA_26"/>
    <property type="match status" value="1"/>
</dbReference>
<evidence type="ECO:0000256" key="5">
    <source>
        <dbReference type="HAMAP-Rule" id="MF_00336"/>
    </source>
</evidence>
<accession>A0A1L4D395</accession>